<name>G7TIY7_XANOB</name>
<sequence>MAPIRDLCSVSSAACIASERCRFSSSEQAHVAMRGAIPSTHGV</sequence>
<evidence type="ECO:0000313" key="1">
    <source>
        <dbReference type="EMBL" id="AEQ95616.1"/>
    </source>
</evidence>
<dbReference type="AlphaFoldDB" id="G7TIY7"/>
<accession>G7TIY7</accession>
<reference evidence="1 2" key="1">
    <citation type="journal article" date="2011" name="J. Bacteriol.">
        <title>Two new complete genome sequences offer insight into host and tissue specificity of plant pathogenic Xanthomonas spp.</title>
        <authorList>
            <person name="Bogdanove A.J."/>
            <person name="Koebnik R."/>
            <person name="Lu H."/>
            <person name="Furutani A."/>
            <person name="Angiuoli S.V."/>
            <person name="Patil P.B."/>
            <person name="Van Sluys M.A."/>
            <person name="Ryan R.P."/>
            <person name="Meyer D.F."/>
            <person name="Han S.W."/>
            <person name="Aparna G."/>
            <person name="Rajaram M."/>
            <person name="Delcher A.L."/>
            <person name="Phillippy A.M."/>
            <person name="Puiu D."/>
            <person name="Schatz M.C."/>
            <person name="Shumway M."/>
            <person name="Sommer D.D."/>
            <person name="Trapnell C."/>
            <person name="Benahmed F."/>
            <person name="Dimitrov G."/>
            <person name="Madupu R."/>
            <person name="Radune D."/>
            <person name="Sullivan S."/>
            <person name="Jha G."/>
            <person name="Ishihara H."/>
            <person name="Lee S.W."/>
            <person name="Pandey A."/>
            <person name="Sharma V."/>
            <person name="Sriariyanun M."/>
            <person name="Szurek B."/>
            <person name="Vera-Cruz C.M."/>
            <person name="Dorman K.S."/>
            <person name="Ronald P.C."/>
            <person name="Verdier V."/>
            <person name="Dow J.M."/>
            <person name="Sonti R.V."/>
            <person name="Tsuge S."/>
            <person name="Brendel V.P."/>
            <person name="Rabinowicz P.D."/>
            <person name="Leach J.E."/>
            <person name="White F.F."/>
            <person name="Salzberg S.L."/>
        </authorList>
    </citation>
    <scope>NUCLEOTIDE SEQUENCE [LARGE SCALE GENOMIC DNA]</scope>
    <source>
        <strain evidence="1 2">BLS256</strain>
    </source>
</reference>
<dbReference type="EMBL" id="CP003057">
    <property type="protein sequence ID" value="AEQ95616.1"/>
    <property type="molecule type" value="Genomic_DNA"/>
</dbReference>
<organism evidence="1 2">
    <name type="scientific">Xanthomonas oryzae pv. oryzicola (strain BLS256)</name>
    <dbReference type="NCBI Taxonomy" id="383407"/>
    <lineage>
        <taxon>Bacteria</taxon>
        <taxon>Pseudomonadati</taxon>
        <taxon>Pseudomonadota</taxon>
        <taxon>Gammaproteobacteria</taxon>
        <taxon>Lysobacterales</taxon>
        <taxon>Lysobacteraceae</taxon>
        <taxon>Xanthomonas</taxon>
    </lineage>
</organism>
<dbReference type="KEGG" id="xor:XOC_1434"/>
<dbReference type="Proteomes" id="UP000008851">
    <property type="component" value="Chromosome"/>
</dbReference>
<protein>
    <submittedName>
        <fullName evidence="1">Uncharacterized protein</fullName>
    </submittedName>
</protein>
<evidence type="ECO:0000313" key="2">
    <source>
        <dbReference type="Proteomes" id="UP000008851"/>
    </source>
</evidence>
<proteinExistence type="predicted"/>
<gene>
    <name evidence="1" type="ORF">XOC_1434</name>
</gene>
<dbReference type="HOGENOM" id="CLU_3241489_0_0_6"/>